<reference evidence="2 3" key="1">
    <citation type="journal article" date="2016" name="Nat. Commun.">
        <title>Thousands of microbial genomes shed light on interconnected biogeochemical processes in an aquifer system.</title>
        <authorList>
            <person name="Anantharaman K."/>
            <person name="Brown C.T."/>
            <person name="Hug L.A."/>
            <person name="Sharon I."/>
            <person name="Castelle C.J."/>
            <person name="Probst A.J."/>
            <person name="Thomas B.C."/>
            <person name="Singh A."/>
            <person name="Wilkins M.J."/>
            <person name="Karaoz U."/>
            <person name="Brodie E.L."/>
            <person name="Williams K.H."/>
            <person name="Hubbard S.S."/>
            <person name="Banfield J.F."/>
        </authorList>
    </citation>
    <scope>NUCLEOTIDE SEQUENCE [LARGE SCALE GENOMIC DNA]</scope>
</reference>
<evidence type="ECO:0000313" key="3">
    <source>
        <dbReference type="Proteomes" id="UP000178435"/>
    </source>
</evidence>
<dbReference type="Proteomes" id="UP000178435">
    <property type="component" value="Unassembled WGS sequence"/>
</dbReference>
<evidence type="ECO:0008006" key="4">
    <source>
        <dbReference type="Google" id="ProtNLM"/>
    </source>
</evidence>
<protein>
    <recommendedName>
        <fullName evidence="4">Cytochrome c maturation protein CcmE</fullName>
    </recommendedName>
</protein>
<feature type="transmembrane region" description="Helical" evidence="1">
    <location>
        <begin position="6"/>
        <end position="23"/>
    </location>
</feature>
<dbReference type="AlphaFoldDB" id="A0A1F7S0Y8"/>
<accession>A0A1F7S0Y8</accession>
<keyword evidence="1" id="KW-0812">Transmembrane</keyword>
<gene>
    <name evidence="2" type="ORF">A2149_03360</name>
</gene>
<keyword evidence="1" id="KW-0472">Membrane</keyword>
<proteinExistence type="predicted"/>
<name>A0A1F7S0Y8_9BACT</name>
<comment type="caution">
    <text evidence="2">The sequence shown here is derived from an EMBL/GenBank/DDBJ whole genome shotgun (WGS) entry which is preliminary data.</text>
</comment>
<organism evidence="2 3">
    <name type="scientific">Candidatus Schekmanbacteria bacterium RBG_16_38_11</name>
    <dbReference type="NCBI Taxonomy" id="1817880"/>
    <lineage>
        <taxon>Bacteria</taxon>
        <taxon>Candidatus Schekmaniibacteriota</taxon>
    </lineage>
</organism>
<sequence>MKLKKLIIILVVLGLAVAGVFFYRYKVMMKPARTTHAEFEGLAAGDKVKVIGEIKTIKGDSLEFEVLENPPGYNKRTGAVLKADGISGVEIIMGKQPDVKVGGIAQFSGTKGGDNQISLTKIVILTKFIKGPSVANE</sequence>
<evidence type="ECO:0000313" key="2">
    <source>
        <dbReference type="EMBL" id="OGL47482.1"/>
    </source>
</evidence>
<dbReference type="EMBL" id="MGDF01000012">
    <property type="protein sequence ID" value="OGL47482.1"/>
    <property type="molecule type" value="Genomic_DNA"/>
</dbReference>
<keyword evidence="1" id="KW-1133">Transmembrane helix</keyword>
<evidence type="ECO:0000256" key="1">
    <source>
        <dbReference type="SAM" id="Phobius"/>
    </source>
</evidence>